<keyword evidence="6" id="KW-1185">Reference proteome</keyword>
<evidence type="ECO:0000313" key="6">
    <source>
        <dbReference type="Proteomes" id="UP001500575"/>
    </source>
</evidence>
<feature type="domain" description="CobQ/CobB/MinD/ParA nucleotide binding" evidence="4">
    <location>
        <begin position="150"/>
        <end position="339"/>
    </location>
</feature>
<feature type="region of interest" description="Disordered" evidence="3">
    <location>
        <begin position="120"/>
        <end position="142"/>
    </location>
</feature>
<dbReference type="InterPro" id="IPR027417">
    <property type="entry name" value="P-loop_NTPase"/>
</dbReference>
<name>A0ABP5JP44_9ACTN</name>
<dbReference type="InterPro" id="IPR002586">
    <property type="entry name" value="CobQ/CobB/MinD/ParA_Nub-bd_dom"/>
</dbReference>
<evidence type="ECO:0000259" key="4">
    <source>
        <dbReference type="Pfam" id="PF01656"/>
    </source>
</evidence>
<dbReference type="Gene3D" id="3.40.50.300">
    <property type="entry name" value="P-loop containing nucleotide triphosphate hydrolases"/>
    <property type="match status" value="1"/>
</dbReference>
<comment type="caution">
    <text evidence="5">The sequence shown here is derived from an EMBL/GenBank/DDBJ whole genome shotgun (WGS) entry which is preliminary data.</text>
</comment>
<dbReference type="InterPro" id="IPR050625">
    <property type="entry name" value="ParA/MinD_ATPase"/>
</dbReference>
<evidence type="ECO:0000256" key="1">
    <source>
        <dbReference type="ARBA" id="ARBA00022741"/>
    </source>
</evidence>
<gene>
    <name evidence="5" type="ORF">GCM10009843_13130</name>
</gene>
<protein>
    <recommendedName>
        <fullName evidence="4">CobQ/CobB/MinD/ParA nucleotide binding domain-containing protein</fullName>
    </recommendedName>
</protein>
<dbReference type="Pfam" id="PF01656">
    <property type="entry name" value="CbiA"/>
    <property type="match status" value="1"/>
</dbReference>
<dbReference type="PANTHER" id="PTHR43384">
    <property type="entry name" value="SEPTUM SITE-DETERMINING PROTEIN MIND HOMOLOG, CHLOROPLASTIC-RELATED"/>
    <property type="match status" value="1"/>
</dbReference>
<dbReference type="SUPFAM" id="SSF52540">
    <property type="entry name" value="P-loop containing nucleoside triphosphate hydrolases"/>
    <property type="match status" value="1"/>
</dbReference>
<dbReference type="RefSeq" id="WP_344302872.1">
    <property type="nucleotide sequence ID" value="NZ_BAAAQQ010000004.1"/>
</dbReference>
<sequence length="422" mass="43643">MVSPPVCVLVVASGAAWESRALAALGARPGVVVLKRCVDVEDLLAAATAGQAHVAVVALDAPGLDTAAVEHLRRQHVRPVVIVAGAAATHDQARLRAHRIGVTAVVAESELDSLGAVVADSTPDQAPRPVEQTPVGEPAPEVRDPGRVVVVWGPQGAPGRTTVATGLAAALAARGEDTALVDADPYGGALAQHLGVLDEVSGLLAAARLSAAGTLAERWPRVLRAVGPHLSVVTGLPRPDRWVEVRSGAVEHLVETLRAHGHVVVDTGFCLEEDPAGDVGGRPSRNAMTLGSLGVADEVVVVATPDPVGLTRLARGLVDLREVVPATPVRLVVNQHRSSLGWSEREVRDMVGGFARVAGVHFLPDDRVAVDRALVAGRTLVESGDSALGRAVEDVAAALVPASGTAPRRGVRRRRGGRARRP</sequence>
<reference evidence="6" key="1">
    <citation type="journal article" date="2019" name="Int. J. Syst. Evol. Microbiol.">
        <title>The Global Catalogue of Microorganisms (GCM) 10K type strain sequencing project: providing services to taxonomists for standard genome sequencing and annotation.</title>
        <authorList>
            <consortium name="The Broad Institute Genomics Platform"/>
            <consortium name="The Broad Institute Genome Sequencing Center for Infectious Disease"/>
            <person name="Wu L."/>
            <person name="Ma J."/>
        </authorList>
    </citation>
    <scope>NUCLEOTIDE SEQUENCE [LARGE SCALE GENOMIC DNA]</scope>
    <source>
        <strain evidence="6">JCM 16021</strain>
    </source>
</reference>
<keyword evidence="2" id="KW-0067">ATP-binding</keyword>
<dbReference type="PANTHER" id="PTHR43384:SF6">
    <property type="entry name" value="SEPTUM SITE-DETERMINING PROTEIN MIND HOMOLOG, CHLOROPLASTIC"/>
    <property type="match status" value="1"/>
</dbReference>
<dbReference type="EMBL" id="BAAAQQ010000004">
    <property type="protein sequence ID" value="GAA2119987.1"/>
    <property type="molecule type" value="Genomic_DNA"/>
</dbReference>
<proteinExistence type="predicted"/>
<organism evidence="5 6">
    <name type="scientific">Nocardioides bigeumensis</name>
    <dbReference type="NCBI Taxonomy" id="433657"/>
    <lineage>
        <taxon>Bacteria</taxon>
        <taxon>Bacillati</taxon>
        <taxon>Actinomycetota</taxon>
        <taxon>Actinomycetes</taxon>
        <taxon>Propionibacteriales</taxon>
        <taxon>Nocardioidaceae</taxon>
        <taxon>Nocardioides</taxon>
    </lineage>
</organism>
<evidence type="ECO:0000313" key="5">
    <source>
        <dbReference type="EMBL" id="GAA2119987.1"/>
    </source>
</evidence>
<accession>A0ABP5JP44</accession>
<dbReference type="Proteomes" id="UP001500575">
    <property type="component" value="Unassembled WGS sequence"/>
</dbReference>
<evidence type="ECO:0000256" key="3">
    <source>
        <dbReference type="SAM" id="MobiDB-lite"/>
    </source>
</evidence>
<evidence type="ECO:0000256" key="2">
    <source>
        <dbReference type="ARBA" id="ARBA00022840"/>
    </source>
</evidence>
<keyword evidence="1" id="KW-0547">Nucleotide-binding</keyword>